<keyword evidence="5" id="KW-1185">Reference proteome</keyword>
<dbReference type="GeneID" id="30989325"/>
<dbReference type="RefSeq" id="XP_020071142.1">
    <property type="nucleotide sequence ID" value="XM_020214929.1"/>
</dbReference>
<evidence type="ECO:0000313" key="5">
    <source>
        <dbReference type="Proteomes" id="UP000094389"/>
    </source>
</evidence>
<reference evidence="1" key="1">
    <citation type="submission" date="2014-12" db="EMBL/GenBank/DDBJ databases">
        <authorList>
            <person name="Jaenicke S."/>
        </authorList>
    </citation>
    <scope>NUCLEOTIDE SEQUENCE [LARGE SCALE GENOMIC DNA]</scope>
    <source>
        <strain evidence="1">CBS1600</strain>
    </source>
</reference>
<dbReference type="EMBL" id="CDQK01000007">
    <property type="protein sequence ID" value="CEP24903.1"/>
    <property type="molecule type" value="Genomic_DNA"/>
</dbReference>
<dbReference type="OrthoDB" id="3980805at2759"/>
<name>A0A1E4RVF5_CYBJN</name>
<reference evidence="4" key="2">
    <citation type="journal article" date="2015" name="J. Biotechnol.">
        <title>The structure of the Cyberlindnera jadinii genome and its relation to Candida utilis analyzed by the occurrence of single nucleotide polymorphisms.</title>
        <authorList>
            <person name="Rupp O."/>
            <person name="Brinkrolf K."/>
            <person name="Buerth C."/>
            <person name="Kunigo M."/>
            <person name="Schneider J."/>
            <person name="Jaenicke S."/>
            <person name="Goesmann A."/>
            <person name="Puehler A."/>
            <person name="Jaeger K.-E."/>
            <person name="Ernst J.F."/>
        </authorList>
    </citation>
    <scope>NUCLEOTIDE SEQUENCE [LARGE SCALE GENOMIC DNA]</scope>
    <source>
        <strain evidence="4">ATCC 18201 / CBS 1600 / BCRC 20928 / JCM 3617 / NBRC 0987 / NRRL Y-1542</strain>
    </source>
</reference>
<accession>A0A0H5C9B8</accession>
<accession>A0A1E4RVF5</accession>
<dbReference type="Proteomes" id="UP000038830">
    <property type="component" value="Unassembled WGS sequence"/>
</dbReference>
<proteinExistence type="predicted"/>
<dbReference type="EMBL" id="KV453942">
    <property type="protein sequence ID" value="ODV71254.1"/>
    <property type="molecule type" value="Genomic_DNA"/>
</dbReference>
<evidence type="ECO:0000313" key="3">
    <source>
        <dbReference type="EMBL" id="ODV74103.1"/>
    </source>
</evidence>
<evidence type="ECO:0000313" key="2">
    <source>
        <dbReference type="EMBL" id="ODV71254.1"/>
    </source>
</evidence>
<dbReference type="Proteomes" id="UP000094389">
    <property type="component" value="Unassembled WGS sequence"/>
</dbReference>
<dbReference type="GeneID" id="30990192"/>
<dbReference type="AlphaFoldDB" id="A0A1E4RVF5"/>
<reference evidence="2 5" key="3">
    <citation type="journal article" date="2016" name="Proc. Natl. Acad. Sci. U.S.A.">
        <title>Comparative genomics of biotechnologically important yeasts.</title>
        <authorList>
            <person name="Riley R."/>
            <person name="Haridas S."/>
            <person name="Wolfe K.H."/>
            <person name="Lopes M.R."/>
            <person name="Hittinger C.T."/>
            <person name="Goeker M."/>
            <person name="Salamov A.A."/>
            <person name="Wisecaver J.H."/>
            <person name="Long T.M."/>
            <person name="Calvey C.H."/>
            <person name="Aerts A.L."/>
            <person name="Barry K.W."/>
            <person name="Choi C."/>
            <person name="Clum A."/>
            <person name="Coughlan A.Y."/>
            <person name="Deshpande S."/>
            <person name="Douglass A.P."/>
            <person name="Hanson S.J."/>
            <person name="Klenk H.-P."/>
            <person name="LaButti K.M."/>
            <person name="Lapidus A."/>
            <person name="Lindquist E.A."/>
            <person name="Lipzen A.M."/>
            <person name="Meier-Kolthoff J.P."/>
            <person name="Ohm R.A."/>
            <person name="Otillar R.P."/>
            <person name="Pangilinan J.L."/>
            <person name="Peng Y."/>
            <person name="Rokas A."/>
            <person name="Rosa C.A."/>
            <person name="Scheuner C."/>
            <person name="Sibirny A.A."/>
            <person name="Slot J.C."/>
            <person name="Stielow J.B."/>
            <person name="Sun H."/>
            <person name="Kurtzman C.P."/>
            <person name="Blackwell M."/>
            <person name="Grigoriev I.V."/>
            <person name="Jeffries T.W."/>
        </authorList>
    </citation>
    <scope>NUCLEOTIDE SEQUENCE [LARGE SCALE GENOMIC DNA]</scope>
    <source>
        <strain evidence="5">ATCC 18201 / CBS 1600 / BCRC 20928 / JCM 3617 / NBRC 0987 / NRRL Y-1542</strain>
        <strain evidence="2">NRRL Y-1542</strain>
    </source>
</reference>
<organism evidence="2 5">
    <name type="scientific">Cyberlindnera jadinii (strain ATCC 18201 / CBS 1600 / BCRC 20928 / JCM 3617 / NBRC 0987 / NRRL Y-1542)</name>
    <name type="common">Torula yeast</name>
    <name type="synonym">Candida utilis</name>
    <dbReference type="NCBI Taxonomy" id="983966"/>
    <lineage>
        <taxon>Eukaryota</taxon>
        <taxon>Fungi</taxon>
        <taxon>Dikarya</taxon>
        <taxon>Ascomycota</taxon>
        <taxon>Saccharomycotina</taxon>
        <taxon>Saccharomycetes</taxon>
        <taxon>Phaffomycetales</taxon>
        <taxon>Phaffomycetaceae</taxon>
        <taxon>Cyberlindnera</taxon>
    </lineage>
</organism>
<dbReference type="RefSeq" id="XP_020068293.1">
    <property type="nucleotide sequence ID" value="XM_020215796.1"/>
</dbReference>
<dbReference type="EMBL" id="KV453929">
    <property type="protein sequence ID" value="ODV74103.1"/>
    <property type="molecule type" value="Genomic_DNA"/>
</dbReference>
<evidence type="ECO:0000313" key="4">
    <source>
        <dbReference type="Proteomes" id="UP000038830"/>
    </source>
</evidence>
<gene>
    <name evidence="1" type="ORF">BN1211_5845</name>
    <name evidence="3" type="ORF">CYBJADRAFT_167487</name>
    <name evidence="2" type="ORF">CYBJADRAFT_169481</name>
</gene>
<evidence type="ECO:0000313" key="1">
    <source>
        <dbReference type="EMBL" id="CEP24903.1"/>
    </source>
</evidence>
<sequence>MTIAQASVVPITNSKGLETITLKNIVSLDLIEQNEAVLKAAQLLDDSATRVVFRDRVTTEKLKELIETKQMEEQREKESLVQLKHQLSKSSTVDKDTELINKLSTEFLSDSTPIDDVDDVLQAFEKENGVKVILK</sequence>
<protein>
    <submittedName>
        <fullName evidence="2">Uncharacterized protein</fullName>
    </submittedName>
</protein>